<organism evidence="2 3">
    <name type="scientific">Sphingomonas gilva</name>
    <dbReference type="NCBI Taxonomy" id="2305907"/>
    <lineage>
        <taxon>Bacteria</taxon>
        <taxon>Pseudomonadati</taxon>
        <taxon>Pseudomonadota</taxon>
        <taxon>Alphaproteobacteria</taxon>
        <taxon>Sphingomonadales</taxon>
        <taxon>Sphingomonadaceae</taxon>
        <taxon>Sphingomonas</taxon>
    </lineage>
</organism>
<sequence length="341" mass="37313">MYEDHYGLSAKPFQLTPDPAFWFDSATHRKAMAYLGYGLAQGEGFIVVTGEVGAGKTTLVAHLLETIDRDALNPIRLVSTQVEDEDMLRLTAQALGVETHGLAKAQLLAEIERRLHAVARGGRRTLLIVDEAQSLGASAIEELRMLSNFTAGGHALLQIVLLGQPEFRERLHTGAECEQLRQRVIATHHLEPMEAEEIEPYLAHRLARVGWKGRPDFTTDACSALYRASGGIPRVINQLASRAMLYGSVEGIDVLDKDVIDTVVADQAGDAPARAPVQPTRLHLAPDPVPAADADPLLERRIAELEARLEDQDAALRRVLQLLVDWVEADSPAAARLRETA</sequence>
<dbReference type="Gene3D" id="3.40.50.300">
    <property type="entry name" value="P-loop containing nucleotide triphosphate hydrolases"/>
    <property type="match status" value="1"/>
</dbReference>
<gene>
    <name evidence="2" type="ORF">D1610_11430</name>
</gene>
<name>A0A396RLD6_9SPHN</name>
<dbReference type="SMART" id="SM00382">
    <property type="entry name" value="AAA"/>
    <property type="match status" value="1"/>
</dbReference>
<feature type="domain" description="AAA+ ATPase" evidence="1">
    <location>
        <begin position="42"/>
        <end position="216"/>
    </location>
</feature>
<keyword evidence="3" id="KW-1185">Reference proteome</keyword>
<dbReference type="GO" id="GO:0016887">
    <property type="term" value="F:ATP hydrolysis activity"/>
    <property type="evidence" value="ECO:0007669"/>
    <property type="project" value="InterPro"/>
</dbReference>
<dbReference type="InterPro" id="IPR003593">
    <property type="entry name" value="AAA+_ATPase"/>
</dbReference>
<reference evidence="2 3" key="1">
    <citation type="submission" date="2018-08" db="EMBL/GenBank/DDBJ databases">
        <title>The multiple taxonomic identification of Sphingomonas gilva.</title>
        <authorList>
            <person name="Zhu D."/>
            <person name="Zheng S."/>
        </authorList>
    </citation>
    <scope>NUCLEOTIDE SEQUENCE [LARGE SCALE GENOMIC DNA]</scope>
    <source>
        <strain evidence="2 3">ZDH117</strain>
    </source>
</reference>
<dbReference type="PANTHER" id="PTHR35894">
    <property type="entry name" value="GENERAL SECRETION PATHWAY PROTEIN A-RELATED"/>
    <property type="match status" value="1"/>
</dbReference>
<evidence type="ECO:0000259" key="1">
    <source>
        <dbReference type="SMART" id="SM00382"/>
    </source>
</evidence>
<dbReference type="InterPro" id="IPR052026">
    <property type="entry name" value="ExeA_AAA_ATPase_DNA-bind"/>
</dbReference>
<dbReference type="EMBL" id="QWLV01000005">
    <property type="protein sequence ID" value="RHW17154.1"/>
    <property type="molecule type" value="Genomic_DNA"/>
</dbReference>
<dbReference type="InterPro" id="IPR027417">
    <property type="entry name" value="P-loop_NTPase"/>
</dbReference>
<accession>A0A396RLD6</accession>
<dbReference type="Pfam" id="PF13401">
    <property type="entry name" value="AAA_22"/>
    <property type="match status" value="1"/>
</dbReference>
<protein>
    <submittedName>
        <fullName evidence="2">General secretion pathway protein</fullName>
    </submittedName>
</protein>
<dbReference type="SUPFAM" id="SSF52540">
    <property type="entry name" value="P-loop containing nucleoside triphosphate hydrolases"/>
    <property type="match status" value="1"/>
</dbReference>
<evidence type="ECO:0000313" key="3">
    <source>
        <dbReference type="Proteomes" id="UP000266693"/>
    </source>
</evidence>
<comment type="caution">
    <text evidence="2">The sequence shown here is derived from an EMBL/GenBank/DDBJ whole genome shotgun (WGS) entry which is preliminary data.</text>
</comment>
<proteinExistence type="predicted"/>
<dbReference type="OrthoDB" id="7828921at2"/>
<dbReference type="InterPro" id="IPR049945">
    <property type="entry name" value="AAA_22"/>
</dbReference>
<dbReference type="RefSeq" id="WP_118864320.1">
    <property type="nucleotide sequence ID" value="NZ_QWLV01000005.1"/>
</dbReference>
<dbReference type="AlphaFoldDB" id="A0A396RLD6"/>
<dbReference type="PANTHER" id="PTHR35894:SF5">
    <property type="entry name" value="MU-LIKE PROPHAGE FLUMU DNA TRANSPOSITION PROTEIN B"/>
    <property type="match status" value="1"/>
</dbReference>
<evidence type="ECO:0000313" key="2">
    <source>
        <dbReference type="EMBL" id="RHW17154.1"/>
    </source>
</evidence>
<dbReference type="Proteomes" id="UP000266693">
    <property type="component" value="Unassembled WGS sequence"/>
</dbReference>